<accession>A0AAD6RDF5</accession>
<name>A0AAD6RDF5_9ROSI</name>
<dbReference type="EMBL" id="JAQIZT010000002">
    <property type="protein sequence ID" value="KAJ7006928.1"/>
    <property type="molecule type" value="Genomic_DNA"/>
</dbReference>
<reference evidence="2" key="1">
    <citation type="journal article" date="2023" name="Mol. Ecol. Resour.">
        <title>Chromosome-level genome assembly of a triploid poplar Populus alba 'Berolinensis'.</title>
        <authorList>
            <person name="Chen S."/>
            <person name="Yu Y."/>
            <person name="Wang X."/>
            <person name="Wang S."/>
            <person name="Zhang T."/>
            <person name="Zhou Y."/>
            <person name="He R."/>
            <person name="Meng N."/>
            <person name="Wang Y."/>
            <person name="Liu W."/>
            <person name="Liu Z."/>
            <person name="Liu J."/>
            <person name="Guo Q."/>
            <person name="Huang H."/>
            <person name="Sederoff R.R."/>
            <person name="Wang G."/>
            <person name="Qu G."/>
            <person name="Chen S."/>
        </authorList>
    </citation>
    <scope>NUCLEOTIDE SEQUENCE</scope>
    <source>
        <strain evidence="2">SC-2020</strain>
    </source>
</reference>
<gene>
    <name evidence="2" type="ORF">NC653_006096</name>
</gene>
<keyword evidence="1" id="KW-0472">Membrane</keyword>
<dbReference type="Proteomes" id="UP001164929">
    <property type="component" value="Chromosome 2"/>
</dbReference>
<keyword evidence="3" id="KW-1185">Reference proteome</keyword>
<protein>
    <recommendedName>
        <fullName evidence="4">Transmembrane protein</fullName>
    </recommendedName>
</protein>
<evidence type="ECO:0000313" key="3">
    <source>
        <dbReference type="Proteomes" id="UP001164929"/>
    </source>
</evidence>
<keyword evidence="1" id="KW-1133">Transmembrane helix</keyword>
<keyword evidence="1" id="KW-0812">Transmembrane</keyword>
<sequence>MVCWHGCLVAKVEGVVVWLERVGGEDSGINCWVVVGFVELGVLTDLVVAEIGFVVVWVADLIIVDVIGKSFN</sequence>
<evidence type="ECO:0000256" key="1">
    <source>
        <dbReference type="SAM" id="Phobius"/>
    </source>
</evidence>
<proteinExistence type="predicted"/>
<feature type="transmembrane region" description="Helical" evidence="1">
    <location>
        <begin position="46"/>
        <end position="67"/>
    </location>
</feature>
<dbReference type="AlphaFoldDB" id="A0AAD6RDF5"/>
<comment type="caution">
    <text evidence="2">The sequence shown here is derived from an EMBL/GenBank/DDBJ whole genome shotgun (WGS) entry which is preliminary data.</text>
</comment>
<evidence type="ECO:0000313" key="2">
    <source>
        <dbReference type="EMBL" id="KAJ7006928.1"/>
    </source>
</evidence>
<evidence type="ECO:0008006" key="4">
    <source>
        <dbReference type="Google" id="ProtNLM"/>
    </source>
</evidence>
<organism evidence="2 3">
    <name type="scientific">Populus alba x Populus x berolinensis</name>
    <dbReference type="NCBI Taxonomy" id="444605"/>
    <lineage>
        <taxon>Eukaryota</taxon>
        <taxon>Viridiplantae</taxon>
        <taxon>Streptophyta</taxon>
        <taxon>Embryophyta</taxon>
        <taxon>Tracheophyta</taxon>
        <taxon>Spermatophyta</taxon>
        <taxon>Magnoliopsida</taxon>
        <taxon>eudicotyledons</taxon>
        <taxon>Gunneridae</taxon>
        <taxon>Pentapetalae</taxon>
        <taxon>rosids</taxon>
        <taxon>fabids</taxon>
        <taxon>Malpighiales</taxon>
        <taxon>Salicaceae</taxon>
        <taxon>Saliceae</taxon>
        <taxon>Populus</taxon>
    </lineage>
</organism>